<organism evidence="2 3">
    <name type="scientific">Mycena metata</name>
    <dbReference type="NCBI Taxonomy" id="1033252"/>
    <lineage>
        <taxon>Eukaryota</taxon>
        <taxon>Fungi</taxon>
        <taxon>Dikarya</taxon>
        <taxon>Basidiomycota</taxon>
        <taxon>Agaricomycotina</taxon>
        <taxon>Agaricomycetes</taxon>
        <taxon>Agaricomycetidae</taxon>
        <taxon>Agaricales</taxon>
        <taxon>Marasmiineae</taxon>
        <taxon>Mycenaceae</taxon>
        <taxon>Mycena</taxon>
    </lineage>
</organism>
<proteinExistence type="predicted"/>
<protein>
    <submittedName>
        <fullName evidence="2">Uncharacterized protein</fullName>
    </submittedName>
</protein>
<evidence type="ECO:0000313" key="2">
    <source>
        <dbReference type="EMBL" id="KAJ7705625.1"/>
    </source>
</evidence>
<reference evidence="2" key="1">
    <citation type="submission" date="2023-03" db="EMBL/GenBank/DDBJ databases">
        <title>Massive genome expansion in bonnet fungi (Mycena s.s.) driven by repeated elements and novel gene families across ecological guilds.</title>
        <authorList>
            <consortium name="Lawrence Berkeley National Laboratory"/>
            <person name="Harder C.B."/>
            <person name="Miyauchi S."/>
            <person name="Viragh M."/>
            <person name="Kuo A."/>
            <person name="Thoen E."/>
            <person name="Andreopoulos B."/>
            <person name="Lu D."/>
            <person name="Skrede I."/>
            <person name="Drula E."/>
            <person name="Henrissat B."/>
            <person name="Morin E."/>
            <person name="Kohler A."/>
            <person name="Barry K."/>
            <person name="LaButti K."/>
            <person name="Morin E."/>
            <person name="Salamov A."/>
            <person name="Lipzen A."/>
            <person name="Mereny Z."/>
            <person name="Hegedus B."/>
            <person name="Baldrian P."/>
            <person name="Stursova M."/>
            <person name="Weitz H."/>
            <person name="Taylor A."/>
            <person name="Grigoriev I.V."/>
            <person name="Nagy L.G."/>
            <person name="Martin F."/>
            <person name="Kauserud H."/>
        </authorList>
    </citation>
    <scope>NUCLEOTIDE SEQUENCE</scope>
    <source>
        <strain evidence="2">CBHHK182m</strain>
    </source>
</reference>
<evidence type="ECO:0000313" key="3">
    <source>
        <dbReference type="Proteomes" id="UP001215598"/>
    </source>
</evidence>
<comment type="caution">
    <text evidence="2">The sequence shown here is derived from an EMBL/GenBank/DDBJ whole genome shotgun (WGS) entry which is preliminary data.</text>
</comment>
<dbReference type="EMBL" id="JARKIB010000472">
    <property type="protein sequence ID" value="KAJ7705625.1"/>
    <property type="molecule type" value="Genomic_DNA"/>
</dbReference>
<dbReference type="Proteomes" id="UP001215598">
    <property type="component" value="Unassembled WGS sequence"/>
</dbReference>
<name>A0AAD7GUL9_9AGAR</name>
<evidence type="ECO:0000256" key="1">
    <source>
        <dbReference type="SAM" id="MobiDB-lite"/>
    </source>
</evidence>
<gene>
    <name evidence="2" type="ORF">B0H16DRAFT_1901815</name>
</gene>
<feature type="compositionally biased region" description="Gly residues" evidence="1">
    <location>
        <begin position="90"/>
        <end position="99"/>
    </location>
</feature>
<dbReference type="AlphaFoldDB" id="A0AAD7GUL9"/>
<accession>A0AAD7GUL9</accession>
<sequence>MPPSQSENTVTENEGNGGEAADQGGSVGDASVQDRTPATNEPGVLRGGTGGTGERPVITLASLGQGLTMAANDPRVLRLLRGTRGRDGDPPGGTGGTGQGPVITMADAGRYDIIMGGTGGNGGSS</sequence>
<feature type="compositionally biased region" description="Polar residues" evidence="1">
    <location>
        <begin position="1"/>
        <end position="14"/>
    </location>
</feature>
<feature type="region of interest" description="Disordered" evidence="1">
    <location>
        <begin position="81"/>
        <end position="103"/>
    </location>
</feature>
<feature type="region of interest" description="Disordered" evidence="1">
    <location>
        <begin position="1"/>
        <end position="57"/>
    </location>
</feature>
<keyword evidence="3" id="KW-1185">Reference proteome</keyword>